<feature type="domain" description="EamA" evidence="9">
    <location>
        <begin position="148"/>
        <end position="281"/>
    </location>
</feature>
<dbReference type="EMBL" id="PYBJ01000037">
    <property type="protein sequence ID" value="PSM37688.1"/>
    <property type="molecule type" value="Genomic_DNA"/>
</dbReference>
<feature type="transmembrane region" description="Helical" evidence="8">
    <location>
        <begin position="122"/>
        <end position="139"/>
    </location>
</feature>
<dbReference type="PANTHER" id="PTHR42920">
    <property type="entry name" value="OS03G0707200 PROTEIN-RELATED"/>
    <property type="match status" value="1"/>
</dbReference>
<accession>A0A2P8PUN3</accession>
<dbReference type="AlphaFoldDB" id="A0A2P8PUN3"/>
<feature type="transmembrane region" description="Helical" evidence="8">
    <location>
        <begin position="242"/>
        <end position="262"/>
    </location>
</feature>
<dbReference type="InterPro" id="IPR051258">
    <property type="entry name" value="Diverse_Substrate_Transporter"/>
</dbReference>
<feature type="transmembrane region" description="Helical" evidence="8">
    <location>
        <begin position="268"/>
        <end position="286"/>
    </location>
</feature>
<dbReference type="OrthoDB" id="4833087at2"/>
<dbReference type="PANTHER" id="PTHR42920:SF5">
    <property type="entry name" value="EAMA DOMAIN-CONTAINING PROTEIN"/>
    <property type="match status" value="1"/>
</dbReference>
<dbReference type="SUPFAM" id="SSF103481">
    <property type="entry name" value="Multidrug resistance efflux transporter EmrE"/>
    <property type="match status" value="1"/>
</dbReference>
<evidence type="ECO:0000256" key="5">
    <source>
        <dbReference type="ARBA" id="ARBA00022989"/>
    </source>
</evidence>
<comment type="caution">
    <text evidence="10">The sequence shown here is derived from an EMBL/GenBank/DDBJ whole genome shotgun (WGS) entry which is preliminary data.</text>
</comment>
<feature type="transmembrane region" description="Helical" evidence="8">
    <location>
        <begin position="151"/>
        <end position="172"/>
    </location>
</feature>
<feature type="domain" description="EamA" evidence="9">
    <location>
        <begin position="9"/>
        <end position="137"/>
    </location>
</feature>
<dbReference type="Proteomes" id="UP000240429">
    <property type="component" value="Unassembled WGS sequence"/>
</dbReference>
<dbReference type="Pfam" id="PF00892">
    <property type="entry name" value="EamA"/>
    <property type="match status" value="2"/>
</dbReference>
<protein>
    <submittedName>
        <fullName evidence="10">EamA family transporter</fullName>
    </submittedName>
</protein>
<evidence type="ECO:0000313" key="10">
    <source>
        <dbReference type="EMBL" id="PSM37688.1"/>
    </source>
</evidence>
<evidence type="ECO:0000256" key="2">
    <source>
        <dbReference type="ARBA" id="ARBA00007362"/>
    </source>
</evidence>
<evidence type="ECO:0000256" key="7">
    <source>
        <dbReference type="SAM" id="MobiDB-lite"/>
    </source>
</evidence>
<comment type="subcellular location">
    <subcellularLocation>
        <location evidence="1">Cell membrane</location>
        <topology evidence="1">Multi-pass membrane protein</topology>
    </subcellularLocation>
</comment>
<feature type="transmembrane region" description="Helical" evidence="8">
    <location>
        <begin position="179"/>
        <end position="197"/>
    </location>
</feature>
<dbReference type="InterPro" id="IPR000620">
    <property type="entry name" value="EamA_dom"/>
</dbReference>
<reference evidence="10 11" key="1">
    <citation type="submission" date="2018-03" db="EMBL/GenBank/DDBJ databases">
        <title>Streptomyces dioscori sp. nov., a novel endophytic actinobacterium isolated from bulbil of Dioscorea bulbifera L.</title>
        <authorList>
            <person name="Zhikuan W."/>
        </authorList>
    </citation>
    <scope>NUCLEOTIDE SEQUENCE [LARGE SCALE GENOMIC DNA]</scope>
    <source>
        <strain evidence="10 11">A217</strain>
    </source>
</reference>
<dbReference type="RefSeq" id="WP_107022024.1">
    <property type="nucleotide sequence ID" value="NZ_KZ679062.1"/>
</dbReference>
<feature type="transmembrane region" description="Helical" evidence="8">
    <location>
        <begin position="209"/>
        <end position="230"/>
    </location>
</feature>
<dbReference type="GO" id="GO:0005886">
    <property type="term" value="C:plasma membrane"/>
    <property type="evidence" value="ECO:0007669"/>
    <property type="project" value="UniProtKB-SubCell"/>
</dbReference>
<keyword evidence="4 8" id="KW-0812">Transmembrane</keyword>
<keyword evidence="11" id="KW-1185">Reference proteome</keyword>
<evidence type="ECO:0000256" key="4">
    <source>
        <dbReference type="ARBA" id="ARBA00022692"/>
    </source>
</evidence>
<feature type="compositionally biased region" description="Low complexity" evidence="7">
    <location>
        <begin position="343"/>
        <end position="354"/>
    </location>
</feature>
<gene>
    <name evidence="10" type="ORF">C6Y14_40980</name>
</gene>
<comment type="similarity">
    <text evidence="2">Belongs to the EamA transporter family.</text>
</comment>
<feature type="transmembrane region" description="Helical" evidence="8">
    <location>
        <begin position="35"/>
        <end position="55"/>
    </location>
</feature>
<feature type="transmembrane region" description="Helical" evidence="8">
    <location>
        <begin position="67"/>
        <end position="87"/>
    </location>
</feature>
<keyword evidence="3" id="KW-1003">Cell membrane</keyword>
<evidence type="ECO:0000313" key="11">
    <source>
        <dbReference type="Proteomes" id="UP000240429"/>
    </source>
</evidence>
<feature type="transmembrane region" description="Helical" evidence="8">
    <location>
        <begin position="93"/>
        <end position="110"/>
    </location>
</feature>
<name>A0A2P8PUN3_9ACTN</name>
<evidence type="ECO:0000259" key="9">
    <source>
        <dbReference type="Pfam" id="PF00892"/>
    </source>
</evidence>
<proteinExistence type="inferred from homology"/>
<organism evidence="10 11">
    <name type="scientific">Streptomyces dioscori</name>
    <dbReference type="NCBI Taxonomy" id="2109333"/>
    <lineage>
        <taxon>Bacteria</taxon>
        <taxon>Bacillati</taxon>
        <taxon>Actinomycetota</taxon>
        <taxon>Actinomycetes</taxon>
        <taxon>Kitasatosporales</taxon>
        <taxon>Streptomycetaceae</taxon>
        <taxon>Streptomyces</taxon>
        <taxon>Streptomyces aurantiacus group</taxon>
    </lineage>
</organism>
<evidence type="ECO:0000256" key="6">
    <source>
        <dbReference type="ARBA" id="ARBA00023136"/>
    </source>
</evidence>
<dbReference type="InterPro" id="IPR037185">
    <property type="entry name" value="EmrE-like"/>
</dbReference>
<sequence>MPDARRTDAVLLLVALVWGSSYLAAQTATAVLPVLVVLFARYALSALACLGLVAADRKSGPWTRDEIRLGLPLGVTQAAVLVVETYGVAHTSAANAGLIISLTIVITPLLDRSGRTGGLPPAFYAAAGVCLLAVGLLMSGNGFHAPRLGDLLMLAAAVIRAGHVALVGRLAVGRAVRPLRLTTVQTLVGTVLFLVPASGDLPTLVHVGAVGWAQLLYLALFCSVFAFLAQTWAVQRTSASRASLLLGTEPIWAAAVGITLAGDHFTPLTALGATLLVAGTYWGQAIERTHRARSAKASSATAPKAARSAPSGARGTARPATADPQITTDPAPGLEEDTPCPTPSTKPSTTPTTV</sequence>
<evidence type="ECO:0000256" key="8">
    <source>
        <dbReference type="SAM" id="Phobius"/>
    </source>
</evidence>
<keyword evidence="5 8" id="KW-1133">Transmembrane helix</keyword>
<keyword evidence="6 8" id="KW-0472">Membrane</keyword>
<evidence type="ECO:0000256" key="1">
    <source>
        <dbReference type="ARBA" id="ARBA00004651"/>
    </source>
</evidence>
<evidence type="ECO:0000256" key="3">
    <source>
        <dbReference type="ARBA" id="ARBA00022475"/>
    </source>
</evidence>
<feature type="region of interest" description="Disordered" evidence="7">
    <location>
        <begin position="292"/>
        <end position="354"/>
    </location>
</feature>
<feature type="compositionally biased region" description="Low complexity" evidence="7">
    <location>
        <begin position="295"/>
        <end position="311"/>
    </location>
</feature>